<keyword evidence="8 18" id="KW-0677">Repeat</keyword>
<protein>
    <recommendedName>
        <fullName evidence="18">Bifunctional protein GlmU</fullName>
    </recommendedName>
    <domain>
        <recommendedName>
            <fullName evidence="18">UDP-N-acetylglucosamine pyrophosphorylase</fullName>
            <ecNumber evidence="18">2.7.7.23</ecNumber>
        </recommendedName>
        <alternativeName>
            <fullName evidence="18">N-acetylglucosamine-1-phosphate uridyltransferase</fullName>
        </alternativeName>
    </domain>
    <domain>
        <recommendedName>
            <fullName evidence="18">Glucosamine-1-phosphate N-acetyltransferase</fullName>
            <ecNumber evidence="18">2.3.1.157</ecNumber>
        </recommendedName>
    </domain>
</protein>
<dbReference type="InterPro" id="IPR005882">
    <property type="entry name" value="Bifunctional_GlmU"/>
</dbReference>
<comment type="pathway">
    <text evidence="18">Nucleotide-sugar biosynthesis; UDP-N-acetyl-alpha-D-glucosamine biosynthesis; N-acetyl-alpha-D-glucosamine 1-phosphate from alpha-D-glucosamine 6-phosphate (route II): step 2/2.</text>
</comment>
<dbReference type="EMBL" id="PEBW01000006">
    <property type="protein sequence ID" value="PTQ51313.1"/>
    <property type="molecule type" value="Genomic_DNA"/>
</dbReference>
<keyword evidence="12 18" id="KW-0511">Multifunctional enzyme</keyword>
<comment type="caution">
    <text evidence="18">Lacks conserved residue(s) required for the propagation of feature annotation.</text>
</comment>
<dbReference type="EC" id="2.7.7.23" evidence="18"/>
<dbReference type="GO" id="GO:0000902">
    <property type="term" value="P:cell morphogenesis"/>
    <property type="evidence" value="ECO:0007669"/>
    <property type="project" value="UniProtKB-UniRule"/>
</dbReference>
<comment type="pathway">
    <text evidence="18">Nucleotide-sugar biosynthesis; UDP-N-acetyl-alpha-D-glucosamine biosynthesis; UDP-N-acetyl-alpha-D-glucosamine from N-acetyl-alpha-D-glucosamine 1-phosphate: step 1/1.</text>
</comment>
<feature type="binding site" evidence="18">
    <location>
        <position position="376"/>
    </location>
    <ligand>
        <name>UDP-N-acetyl-alpha-D-glucosamine</name>
        <dbReference type="ChEBI" id="CHEBI:57705"/>
    </ligand>
</feature>
<dbReference type="GO" id="GO:0006048">
    <property type="term" value="P:UDP-N-acetylglucosamine biosynthetic process"/>
    <property type="evidence" value="ECO:0007669"/>
    <property type="project" value="UniProtKB-UniPathway"/>
</dbReference>
<dbReference type="UniPathway" id="UPA00113">
    <property type="reaction ID" value="UER00532"/>
</dbReference>
<dbReference type="GO" id="GO:0008360">
    <property type="term" value="P:regulation of cell shape"/>
    <property type="evidence" value="ECO:0007669"/>
    <property type="project" value="UniProtKB-KW"/>
</dbReference>
<dbReference type="EC" id="2.3.1.157" evidence="18"/>
<dbReference type="GO" id="GO:0005737">
    <property type="term" value="C:cytoplasm"/>
    <property type="evidence" value="ECO:0007669"/>
    <property type="project" value="UniProtKB-SubCell"/>
</dbReference>
<comment type="function">
    <text evidence="17 18">Catalyzes the last two sequential reactions in the de novo biosynthetic pathway for UDP-N-acetylglucosamine (UDP-GlcNAc). The C-terminal domain catalyzes the transfer of acetyl group from acetyl coenzyme A to glucosamine-1-phosphate (GlcN-1-P) to produce N-acetylglucosamine-1-phosphate (GlcNAc-1-P), which is converted into UDP-GlcNAc by the transfer of uridine 5-monophosphate (from uridine 5-triphosphate), a reaction catalyzed by the N-terminal domain.</text>
</comment>
<dbReference type="CDD" id="cd03353">
    <property type="entry name" value="LbH_GlmU_C"/>
    <property type="match status" value="1"/>
</dbReference>
<evidence type="ECO:0000256" key="18">
    <source>
        <dbReference type="HAMAP-Rule" id="MF_01631"/>
    </source>
</evidence>
<feature type="region of interest" description="Disordered" evidence="19">
    <location>
        <begin position="455"/>
        <end position="488"/>
    </location>
</feature>
<dbReference type="InterPro" id="IPR029044">
    <property type="entry name" value="Nucleotide-diphossugar_trans"/>
</dbReference>
<name>A0A2T5G556_9BACL</name>
<dbReference type="InterPro" id="IPR011004">
    <property type="entry name" value="Trimer_LpxA-like_sf"/>
</dbReference>
<evidence type="ECO:0000256" key="1">
    <source>
        <dbReference type="ARBA" id="ARBA00004496"/>
    </source>
</evidence>
<evidence type="ECO:0000256" key="3">
    <source>
        <dbReference type="ARBA" id="ARBA00007947"/>
    </source>
</evidence>
<dbReference type="SUPFAM" id="SSF53448">
    <property type="entry name" value="Nucleotide-diphospho-sugar transferases"/>
    <property type="match status" value="1"/>
</dbReference>
<sequence>MERTAAIVLAAGRGTRMKSRTPKVLHCLLGKPMLTYVVEALRGAGFSEIYVVVGEAGEEVRRALGPSVSYVEQGEPLGTGHATAKALEVLPEGIEHVFVVNGDMPLLTAEALRELRDVHARTRAAATIAATYLEEPRGYGRIVRSPDGSFLRIVEEKDATPEEREIREVNAGLYAFAVEPLRRAVPRLRRENAQGEYYLPDVLPLFASEGLPVSVVVLPPAVVAGVNDRYELARAEETLRRAILERHMRAGVTVEMPDTVLVGPDVVLEEDVVLRAGTRLFGRTVVRRGAEIGPQTELTDVEVWEEARVLYTVAEGASIGPRATVGPFARLRPGTALGPGVKVGNFVEVKNSRIGEGSKLPHLSYVGDAFVGRDVNIASGVITVNYDGLRKYETVIEDGAFVGCNVNLVAPVRVGKRAYIAAGSTITEDVPAGALAIARSRQVVKEGYVPTLFAKREKLVAPPQDPRPADPRPDEGGASTPGADSRPS</sequence>
<feature type="binding site" evidence="18">
    <location>
        <position position="350"/>
    </location>
    <ligand>
        <name>UDP-N-acetyl-alpha-D-glucosamine</name>
        <dbReference type="ChEBI" id="CHEBI:57705"/>
    </ligand>
</feature>
<feature type="binding site" evidence="18">
    <location>
        <position position="227"/>
    </location>
    <ligand>
        <name>UDP-N-acetyl-alpha-D-glucosamine</name>
        <dbReference type="ChEBI" id="CHEBI:57705"/>
    </ligand>
</feature>
<dbReference type="GO" id="GO:0019134">
    <property type="term" value="F:glucosamine-1-phosphate N-acetyltransferase activity"/>
    <property type="evidence" value="ECO:0007669"/>
    <property type="project" value="UniProtKB-UniRule"/>
</dbReference>
<keyword evidence="4 18" id="KW-0963">Cytoplasm</keyword>
<evidence type="ECO:0000256" key="9">
    <source>
        <dbReference type="ARBA" id="ARBA00022842"/>
    </source>
</evidence>
<feature type="binding site" evidence="18">
    <location>
        <position position="365"/>
    </location>
    <ligand>
        <name>UDP-N-acetyl-alpha-D-glucosamine</name>
        <dbReference type="ChEBI" id="CHEBI:57705"/>
    </ligand>
</feature>
<dbReference type="InterPro" id="IPR001451">
    <property type="entry name" value="Hexapep"/>
</dbReference>
<feature type="binding site" evidence="18">
    <location>
        <position position="73"/>
    </location>
    <ligand>
        <name>UDP-N-acetyl-alpha-D-glucosamine</name>
        <dbReference type="ChEBI" id="CHEBI:57705"/>
    </ligand>
</feature>
<dbReference type="Proteomes" id="UP000244016">
    <property type="component" value="Unassembled WGS sequence"/>
</dbReference>
<comment type="cofactor">
    <cofactor evidence="18">
        <name>Mg(2+)</name>
        <dbReference type="ChEBI" id="CHEBI:18420"/>
    </cofactor>
    <text evidence="18">Binds 1 Mg(2+) ion per subunit.</text>
</comment>
<comment type="similarity">
    <text evidence="2 18">In the C-terminal section; belongs to the transferase hexapeptide repeat family.</text>
</comment>
<organism evidence="21 22">
    <name type="scientific">Brockia lithotrophica</name>
    <dbReference type="NCBI Taxonomy" id="933949"/>
    <lineage>
        <taxon>Bacteria</taxon>
        <taxon>Bacillati</taxon>
        <taxon>Bacillota</taxon>
        <taxon>Bacilli</taxon>
        <taxon>Bacillales</taxon>
        <taxon>Bacillales Family X. Incertae Sedis</taxon>
        <taxon>Brockia</taxon>
    </lineage>
</organism>
<dbReference type="PROSITE" id="PS00101">
    <property type="entry name" value="HEXAPEP_TRANSFERASES"/>
    <property type="match status" value="1"/>
</dbReference>
<comment type="caution">
    <text evidence="21">The sequence shown here is derived from an EMBL/GenBank/DDBJ whole genome shotgun (WGS) entry which is preliminary data.</text>
</comment>
<dbReference type="InterPro" id="IPR050065">
    <property type="entry name" value="GlmU-like"/>
</dbReference>
<comment type="pathway">
    <text evidence="18">Bacterial outer membrane biogenesis; LPS lipid A biosynthesis.</text>
</comment>
<feature type="binding site" evidence="18">
    <location>
        <begin position="385"/>
        <end position="386"/>
    </location>
    <ligand>
        <name>acetyl-CoA</name>
        <dbReference type="ChEBI" id="CHEBI:57288"/>
    </ligand>
</feature>
<dbReference type="Gene3D" id="2.160.10.10">
    <property type="entry name" value="Hexapeptide repeat proteins"/>
    <property type="match status" value="1"/>
</dbReference>
<evidence type="ECO:0000256" key="2">
    <source>
        <dbReference type="ARBA" id="ARBA00007707"/>
    </source>
</evidence>
<dbReference type="HAMAP" id="MF_01631">
    <property type="entry name" value="GlmU"/>
    <property type="match status" value="1"/>
</dbReference>
<gene>
    <name evidence="18" type="primary">glmU</name>
    <name evidence="21" type="ORF">BLITH_0139</name>
</gene>
<feature type="region of interest" description="Linker" evidence="18">
    <location>
        <begin position="230"/>
        <end position="250"/>
    </location>
</feature>
<dbReference type="PANTHER" id="PTHR43584">
    <property type="entry name" value="NUCLEOTIDYL TRANSFERASE"/>
    <property type="match status" value="1"/>
</dbReference>
<keyword evidence="9 18" id="KW-0460">Magnesium</keyword>
<accession>A0A2T5G556</accession>
<feature type="binding site" evidence="18">
    <location>
        <position position="155"/>
    </location>
    <ligand>
        <name>UDP-N-acetyl-alpha-D-glucosamine</name>
        <dbReference type="ChEBI" id="CHEBI:57705"/>
    </ligand>
</feature>
<feature type="binding site" evidence="18">
    <location>
        <begin position="9"/>
        <end position="12"/>
    </location>
    <ligand>
        <name>UDP-N-acetyl-alpha-D-glucosamine</name>
        <dbReference type="ChEBI" id="CHEBI:57705"/>
    </ligand>
</feature>
<feature type="binding site" evidence="18">
    <location>
        <position position="23"/>
    </location>
    <ligand>
        <name>UDP-N-acetyl-alpha-D-glucosamine</name>
        <dbReference type="ChEBI" id="CHEBI:57705"/>
    </ligand>
</feature>
<evidence type="ECO:0000256" key="4">
    <source>
        <dbReference type="ARBA" id="ARBA00022490"/>
    </source>
</evidence>
<dbReference type="Gene3D" id="3.90.550.10">
    <property type="entry name" value="Spore Coat Polysaccharide Biosynthesis Protein SpsA, Chain A"/>
    <property type="match status" value="1"/>
</dbReference>
<evidence type="ECO:0000256" key="8">
    <source>
        <dbReference type="ARBA" id="ARBA00022737"/>
    </source>
</evidence>
<dbReference type="CDD" id="cd02540">
    <property type="entry name" value="GT2_GlmU_N_bac"/>
    <property type="match status" value="1"/>
</dbReference>
<comment type="catalytic activity">
    <reaction evidence="16 18">
        <text>N-acetyl-alpha-D-glucosamine 1-phosphate + UTP + H(+) = UDP-N-acetyl-alpha-D-glucosamine + diphosphate</text>
        <dbReference type="Rhea" id="RHEA:13509"/>
        <dbReference type="ChEBI" id="CHEBI:15378"/>
        <dbReference type="ChEBI" id="CHEBI:33019"/>
        <dbReference type="ChEBI" id="CHEBI:46398"/>
        <dbReference type="ChEBI" id="CHEBI:57705"/>
        <dbReference type="ChEBI" id="CHEBI:57776"/>
        <dbReference type="EC" id="2.7.7.23"/>
    </reaction>
</comment>
<feature type="binding site" evidence="18">
    <location>
        <position position="332"/>
    </location>
    <ligand>
        <name>UDP-N-acetyl-alpha-D-glucosamine</name>
        <dbReference type="ChEBI" id="CHEBI:57705"/>
    </ligand>
</feature>
<comment type="subcellular location">
    <subcellularLocation>
        <location evidence="1 18">Cytoplasm</location>
    </subcellularLocation>
</comment>
<feature type="region of interest" description="N-acetyltransferase" evidence="18">
    <location>
        <begin position="251"/>
        <end position="488"/>
    </location>
</feature>
<evidence type="ECO:0000256" key="7">
    <source>
        <dbReference type="ARBA" id="ARBA00022723"/>
    </source>
</evidence>
<feature type="binding site" evidence="18">
    <location>
        <position position="170"/>
    </location>
    <ligand>
        <name>UDP-N-acetyl-alpha-D-glucosamine</name>
        <dbReference type="ChEBI" id="CHEBI:57705"/>
    </ligand>
</feature>
<evidence type="ECO:0000256" key="17">
    <source>
        <dbReference type="ARBA" id="ARBA00049628"/>
    </source>
</evidence>
<evidence type="ECO:0000256" key="6">
    <source>
        <dbReference type="ARBA" id="ARBA00022695"/>
    </source>
</evidence>
<keyword evidence="7 18" id="KW-0479">Metal-binding</keyword>
<evidence type="ECO:0000256" key="14">
    <source>
        <dbReference type="ARBA" id="ARBA00023316"/>
    </source>
</evidence>
<dbReference type="UniPathway" id="UPA00973"/>
<dbReference type="Pfam" id="PF12804">
    <property type="entry name" value="NTP_transf_3"/>
    <property type="match status" value="1"/>
</dbReference>
<dbReference type="PANTHER" id="PTHR43584:SF3">
    <property type="entry name" value="BIFUNCTIONAL PROTEIN GLMU"/>
    <property type="match status" value="1"/>
</dbReference>
<dbReference type="GO" id="GO:0016020">
    <property type="term" value="C:membrane"/>
    <property type="evidence" value="ECO:0007669"/>
    <property type="project" value="GOC"/>
</dbReference>
<evidence type="ECO:0000256" key="5">
    <source>
        <dbReference type="ARBA" id="ARBA00022679"/>
    </source>
</evidence>
<feature type="region of interest" description="Pyrophosphorylase" evidence="18">
    <location>
        <begin position="1"/>
        <end position="229"/>
    </location>
</feature>
<dbReference type="GO" id="GO:0009252">
    <property type="term" value="P:peptidoglycan biosynthetic process"/>
    <property type="evidence" value="ECO:0007669"/>
    <property type="project" value="UniProtKB-UniRule"/>
</dbReference>
<dbReference type="GO" id="GO:0009245">
    <property type="term" value="P:lipid A biosynthetic process"/>
    <property type="evidence" value="ECO:0007669"/>
    <property type="project" value="UniProtKB-UniRule"/>
</dbReference>
<keyword evidence="14 18" id="KW-0961">Cell wall biogenesis/degradation</keyword>
<feature type="binding site" evidence="18">
    <location>
        <position position="439"/>
    </location>
    <ligand>
        <name>acetyl-CoA</name>
        <dbReference type="ChEBI" id="CHEBI:57288"/>
    </ligand>
</feature>
<dbReference type="InterPro" id="IPR038009">
    <property type="entry name" value="GlmU_C_LbH"/>
</dbReference>
<keyword evidence="10 18" id="KW-0133">Cell shape</keyword>
<dbReference type="InterPro" id="IPR025877">
    <property type="entry name" value="MobA-like_NTP_Trfase"/>
</dbReference>
<evidence type="ECO:0000256" key="19">
    <source>
        <dbReference type="SAM" id="MobiDB-lite"/>
    </source>
</evidence>
<dbReference type="GO" id="GO:0003977">
    <property type="term" value="F:UDP-N-acetylglucosamine diphosphorylase activity"/>
    <property type="evidence" value="ECO:0007669"/>
    <property type="project" value="UniProtKB-UniRule"/>
</dbReference>
<proteinExistence type="inferred from homology"/>
<comment type="catalytic activity">
    <reaction evidence="15 18">
        <text>alpha-D-glucosamine 1-phosphate + acetyl-CoA = N-acetyl-alpha-D-glucosamine 1-phosphate + CoA + H(+)</text>
        <dbReference type="Rhea" id="RHEA:13725"/>
        <dbReference type="ChEBI" id="CHEBI:15378"/>
        <dbReference type="ChEBI" id="CHEBI:57287"/>
        <dbReference type="ChEBI" id="CHEBI:57288"/>
        <dbReference type="ChEBI" id="CHEBI:57776"/>
        <dbReference type="ChEBI" id="CHEBI:58516"/>
        <dbReference type="EC" id="2.3.1.157"/>
    </reaction>
</comment>
<feature type="binding site" evidence="18">
    <location>
        <begin position="78"/>
        <end position="79"/>
    </location>
    <ligand>
        <name>UDP-N-acetyl-alpha-D-glucosamine</name>
        <dbReference type="ChEBI" id="CHEBI:57705"/>
    </ligand>
</feature>
<keyword evidence="5 18" id="KW-0808">Transferase</keyword>
<evidence type="ECO:0000256" key="11">
    <source>
        <dbReference type="ARBA" id="ARBA00022984"/>
    </source>
</evidence>
<dbReference type="AlphaFoldDB" id="A0A2T5G556"/>
<reference evidence="21 22" key="1">
    <citation type="submission" date="2017-08" db="EMBL/GenBank/DDBJ databases">
        <title>Burning lignite coal seam in the remote Altai Mountains harbors a hydrogen-driven thermophilic microbial community.</title>
        <authorList>
            <person name="Kadnikov V.V."/>
            <person name="Mardanov A.V."/>
            <person name="Ivasenko D."/>
            <person name="Beletsky A.V."/>
            <person name="Karnachuk O.V."/>
            <person name="Ravin N.V."/>
        </authorList>
    </citation>
    <scope>NUCLEOTIDE SEQUENCE [LARGE SCALE GENOMIC DNA]</scope>
    <source>
        <strain evidence="21">AL31</strain>
    </source>
</reference>
<evidence type="ECO:0000256" key="12">
    <source>
        <dbReference type="ARBA" id="ARBA00023268"/>
    </source>
</evidence>
<feature type="binding site" evidence="18">
    <location>
        <position position="103"/>
    </location>
    <ligand>
        <name>Mg(2+)</name>
        <dbReference type="ChEBI" id="CHEBI:18420"/>
    </ligand>
</feature>
<dbReference type="NCBIfam" id="TIGR01173">
    <property type="entry name" value="glmU"/>
    <property type="match status" value="1"/>
</dbReference>
<evidence type="ECO:0000259" key="20">
    <source>
        <dbReference type="Pfam" id="PF12804"/>
    </source>
</evidence>
<comment type="subunit">
    <text evidence="18">Homotrimer.</text>
</comment>
<feature type="binding site" evidence="18">
    <location>
        <position position="227"/>
    </location>
    <ligand>
        <name>Mg(2+)</name>
        <dbReference type="ChEBI" id="CHEBI:18420"/>
    </ligand>
</feature>
<evidence type="ECO:0000256" key="13">
    <source>
        <dbReference type="ARBA" id="ARBA00023315"/>
    </source>
</evidence>
<feature type="binding site" evidence="18">
    <location>
        <position position="140"/>
    </location>
    <ligand>
        <name>UDP-N-acetyl-alpha-D-glucosamine</name>
        <dbReference type="ChEBI" id="CHEBI:57705"/>
    </ligand>
</feature>
<keyword evidence="6 18" id="KW-0548">Nucleotidyltransferase</keyword>
<feature type="active site" description="Proton acceptor" evidence="18">
    <location>
        <position position="362"/>
    </location>
</feature>
<dbReference type="Pfam" id="PF00132">
    <property type="entry name" value="Hexapep"/>
    <property type="match status" value="1"/>
</dbReference>
<feature type="domain" description="MobA-like NTP transferase" evidence="20">
    <location>
        <begin position="6"/>
        <end position="135"/>
    </location>
</feature>
<dbReference type="SUPFAM" id="SSF51161">
    <property type="entry name" value="Trimeric LpxA-like enzymes"/>
    <property type="match status" value="1"/>
</dbReference>
<evidence type="ECO:0000313" key="21">
    <source>
        <dbReference type="EMBL" id="PTQ51313.1"/>
    </source>
</evidence>
<keyword evidence="11 18" id="KW-0573">Peptidoglycan synthesis</keyword>
<evidence type="ECO:0000256" key="10">
    <source>
        <dbReference type="ARBA" id="ARBA00022960"/>
    </source>
</evidence>
<dbReference type="GO" id="GO:0071555">
    <property type="term" value="P:cell wall organization"/>
    <property type="evidence" value="ECO:0007669"/>
    <property type="project" value="UniProtKB-KW"/>
</dbReference>
<keyword evidence="13 18" id="KW-0012">Acyltransferase</keyword>
<evidence type="ECO:0000256" key="16">
    <source>
        <dbReference type="ARBA" id="ARBA00048493"/>
    </source>
</evidence>
<evidence type="ECO:0000313" key="22">
    <source>
        <dbReference type="Proteomes" id="UP000244016"/>
    </source>
</evidence>
<evidence type="ECO:0000256" key="15">
    <source>
        <dbReference type="ARBA" id="ARBA00048247"/>
    </source>
</evidence>
<feature type="binding site" evidence="18">
    <location>
        <position position="422"/>
    </location>
    <ligand>
        <name>acetyl-CoA</name>
        <dbReference type="ChEBI" id="CHEBI:57288"/>
    </ligand>
</feature>
<dbReference type="GO" id="GO:0000287">
    <property type="term" value="F:magnesium ion binding"/>
    <property type="evidence" value="ECO:0007669"/>
    <property type="project" value="UniProtKB-UniRule"/>
</dbReference>
<comment type="similarity">
    <text evidence="3 18">In the N-terminal section; belongs to the N-acetylglucosamine-1-phosphate uridyltransferase family.</text>
</comment>
<dbReference type="InterPro" id="IPR018357">
    <property type="entry name" value="Hexapep_transf_CS"/>
</dbReference>